<gene>
    <name evidence="1" type="ORF">OHK93_003429</name>
</gene>
<evidence type="ECO:0000313" key="2">
    <source>
        <dbReference type="Proteomes" id="UP001161017"/>
    </source>
</evidence>
<keyword evidence="2" id="KW-1185">Reference proteome</keyword>
<evidence type="ECO:0008006" key="3">
    <source>
        <dbReference type="Google" id="ProtNLM"/>
    </source>
</evidence>
<accession>A0AA43QU00</accession>
<dbReference type="Proteomes" id="UP001161017">
    <property type="component" value="Unassembled WGS sequence"/>
</dbReference>
<dbReference type="InterPro" id="IPR011032">
    <property type="entry name" value="GroES-like_sf"/>
</dbReference>
<dbReference type="AlphaFoldDB" id="A0AA43QU00"/>
<dbReference type="PANTHER" id="PTHR43677">
    <property type="entry name" value="SHORT-CHAIN DEHYDROGENASE/REDUCTASE"/>
    <property type="match status" value="1"/>
</dbReference>
<dbReference type="Gene3D" id="3.90.180.10">
    <property type="entry name" value="Medium-chain alcohol dehydrogenases, catalytic domain"/>
    <property type="match status" value="1"/>
</dbReference>
<dbReference type="GO" id="GO:0016491">
    <property type="term" value="F:oxidoreductase activity"/>
    <property type="evidence" value="ECO:0007669"/>
    <property type="project" value="TreeGrafter"/>
</dbReference>
<dbReference type="InterPro" id="IPR051397">
    <property type="entry name" value="Zn-ADH-like_protein"/>
</dbReference>
<dbReference type="Gene3D" id="3.40.50.720">
    <property type="entry name" value="NAD(P)-binding Rossmann-like Domain"/>
    <property type="match status" value="1"/>
</dbReference>
<protein>
    <recommendedName>
        <fullName evidence="3">Enoyl reductase (ER) domain-containing protein</fullName>
    </recommendedName>
</protein>
<reference evidence="1" key="1">
    <citation type="journal article" date="2023" name="Genome Biol. Evol.">
        <title>First Whole Genome Sequence and Flow Cytometry Genome Size Data for the Lichen-Forming Fungus Ramalina farinacea (Ascomycota).</title>
        <authorList>
            <person name="Llewellyn T."/>
            <person name="Mian S."/>
            <person name="Hill R."/>
            <person name="Leitch I.J."/>
            <person name="Gaya E."/>
        </authorList>
    </citation>
    <scope>NUCLEOTIDE SEQUENCE</scope>
    <source>
        <strain evidence="1">LIQ254RAFAR</strain>
    </source>
</reference>
<evidence type="ECO:0000313" key="1">
    <source>
        <dbReference type="EMBL" id="MDI1492217.1"/>
    </source>
</evidence>
<proteinExistence type="predicted"/>
<dbReference type="PANTHER" id="PTHR43677:SF11">
    <property type="entry name" value="ZINC-CONTAINING ALCOHOL DEHYDROGENASE"/>
    <property type="match status" value="1"/>
</dbReference>
<sequence length="311" mass="33309">MTSETIHLAQVPEWGQAPIYTTAPHPPEPSESEVQIRVKAAAIHRVVRSRASGKHYSAKLLPHVPGTDGTGVLRDGTPVFFNSMTPTGGAMAEVINLPKTNVKPLPEDADPLQVAASVNPGMSSWLALKTRTDGLKPGFTTLIMGVTSASGRLAVSFAKTLGAGKIIGVARNEAQMKEMSLDGFIVLKDKPEESDWAKIGEVDVILDYLYGAPTEALLKSLKPGKKIQYVQIGSLAGEVMSFPSGPLRSADITMRGSGPGAWSLKDLNEQLPSIIEAIVKCPEQKVKVEKLADIEKAWADTNTKERIVLVP</sequence>
<name>A0AA43QU00_9LECA</name>
<comment type="caution">
    <text evidence="1">The sequence shown here is derived from an EMBL/GenBank/DDBJ whole genome shotgun (WGS) entry which is preliminary data.</text>
</comment>
<dbReference type="EMBL" id="JAPUFD010000018">
    <property type="protein sequence ID" value="MDI1492217.1"/>
    <property type="molecule type" value="Genomic_DNA"/>
</dbReference>
<dbReference type="InterPro" id="IPR036291">
    <property type="entry name" value="NAD(P)-bd_dom_sf"/>
</dbReference>
<dbReference type="SUPFAM" id="SSF50129">
    <property type="entry name" value="GroES-like"/>
    <property type="match status" value="1"/>
</dbReference>
<organism evidence="1 2">
    <name type="scientific">Ramalina farinacea</name>
    <dbReference type="NCBI Taxonomy" id="258253"/>
    <lineage>
        <taxon>Eukaryota</taxon>
        <taxon>Fungi</taxon>
        <taxon>Dikarya</taxon>
        <taxon>Ascomycota</taxon>
        <taxon>Pezizomycotina</taxon>
        <taxon>Lecanoromycetes</taxon>
        <taxon>OSLEUM clade</taxon>
        <taxon>Lecanoromycetidae</taxon>
        <taxon>Lecanorales</taxon>
        <taxon>Lecanorineae</taxon>
        <taxon>Ramalinaceae</taxon>
        <taxon>Ramalina</taxon>
    </lineage>
</organism>
<dbReference type="SUPFAM" id="SSF51735">
    <property type="entry name" value="NAD(P)-binding Rossmann-fold domains"/>
    <property type="match status" value="1"/>
</dbReference>